<dbReference type="KEGG" id="aviv:LF296_06545"/>
<dbReference type="AlphaFoldDB" id="A0AAJ6P6E6"/>
<evidence type="ECO:0000313" key="3">
    <source>
        <dbReference type="Proteomes" id="UP001199528"/>
    </source>
</evidence>
<evidence type="ECO:0000256" key="1">
    <source>
        <dbReference type="SAM" id="SignalP"/>
    </source>
</evidence>
<dbReference type="EMBL" id="CP085083">
    <property type="protein sequence ID" value="WDZ52430.1"/>
    <property type="molecule type" value="Genomic_DNA"/>
</dbReference>
<reference evidence="2" key="2">
    <citation type="submission" date="2023-02" db="EMBL/GenBank/DDBJ databases">
        <authorList>
            <person name="Huang Y."/>
            <person name="Zhang Y."/>
            <person name="Zhang T."/>
            <person name="Wang J."/>
        </authorList>
    </citation>
    <scope>NUCLEOTIDE SEQUENCE</scope>
    <source>
        <strain evidence="2">KJ-1</strain>
    </source>
</reference>
<feature type="signal peptide" evidence="1">
    <location>
        <begin position="1"/>
        <end position="18"/>
    </location>
</feature>
<dbReference type="RefSeq" id="WP_272655823.1">
    <property type="nucleotide sequence ID" value="NZ_CP085083.1"/>
</dbReference>
<name>A0AAJ6P6E6_9GAMM</name>
<sequence>MKRLVLLLPLLVVSQTHAETLAQFEKKIIQKYANKDFYQINQAIESDIVNKIENDPASFNYSFPAFEDHYHVRIQFSPDKQLKFYTFDVGGGGTMGEYSSYVQTQKSGKTHLTPVETGLIFDVKQTVLTKKPVYLVNSYYKGSSCIGAYTIDALQPTQTGLIQTVKIFQTKTKLLDRIQVDFDCNNHEGPNDVPDYIRSDKNLNHIDIMLLDKNGKPQAKYLRYRKTNTVYQYMGVVK</sequence>
<organism evidence="2 3">
    <name type="scientific">Acinetobacter vivianii</name>
    <dbReference type="NCBI Taxonomy" id="1776742"/>
    <lineage>
        <taxon>Bacteria</taxon>
        <taxon>Pseudomonadati</taxon>
        <taxon>Pseudomonadota</taxon>
        <taxon>Gammaproteobacteria</taxon>
        <taxon>Moraxellales</taxon>
        <taxon>Moraxellaceae</taxon>
        <taxon>Acinetobacter</taxon>
    </lineage>
</organism>
<accession>A0AAJ6P6E6</accession>
<dbReference type="Proteomes" id="UP001199528">
    <property type="component" value="Chromosome"/>
</dbReference>
<protein>
    <submittedName>
        <fullName evidence="2">Uncharacterized protein</fullName>
    </submittedName>
</protein>
<feature type="chain" id="PRO_5042553615" evidence="1">
    <location>
        <begin position="19"/>
        <end position="238"/>
    </location>
</feature>
<keyword evidence="1" id="KW-0732">Signal</keyword>
<proteinExistence type="predicted"/>
<evidence type="ECO:0000313" key="2">
    <source>
        <dbReference type="EMBL" id="WDZ52430.1"/>
    </source>
</evidence>
<gene>
    <name evidence="2" type="ORF">LF296_06545</name>
</gene>
<reference evidence="2" key="1">
    <citation type="journal article" date="2022" name="Front Environ Sci">
        <title>Complete genome sequence analysis of a novel alkane-degrading bacterial strain, Acinetobacter vivianii KJ-1, and its diesel degradation ability.</title>
        <authorList>
            <person name="Zhang Y."/>
            <person name="Song F."/>
            <person name="Wang J."/>
            <person name="Zhao Q."/>
            <person name="Zheng L."/>
            <person name="Wang Z."/>
            <person name="Zhang X."/>
            <person name="Gao Y."/>
            <person name="Chen G."/>
            <person name="Huang Y."/>
        </authorList>
    </citation>
    <scope>NUCLEOTIDE SEQUENCE</scope>
    <source>
        <strain evidence="2">KJ-1</strain>
    </source>
</reference>